<keyword evidence="2" id="KW-1185">Reference proteome</keyword>
<sequence length="78" mass="9175">MIVEIDGVYHQILITGKKCSKQELRQMYVRAKQMAADVRDLPSIFCRLNKFDIVPFEEDIQVDFVIDTDTDRIYTPSY</sequence>
<gene>
    <name evidence="1" type="ORF">GS18_0210610</name>
</gene>
<dbReference type="STRING" id="246786.GS18_0210610"/>
<proteinExistence type="predicted"/>
<name>A0A084GW67_METID</name>
<dbReference type="OrthoDB" id="2886755at2"/>
<dbReference type="Proteomes" id="UP000028549">
    <property type="component" value="Unassembled WGS sequence"/>
</dbReference>
<comment type="caution">
    <text evidence="1">The sequence shown here is derived from an EMBL/GenBank/DDBJ whole genome shotgun (WGS) entry which is preliminary data.</text>
</comment>
<reference evidence="1 2" key="1">
    <citation type="journal article" date="2005" name="Int. J. Syst. Evol. Microbiol.">
        <title>Bacillus cibi sp. nov., isolated from jeotgal, a traditional Korean fermented seafood.</title>
        <authorList>
            <person name="Yoon J.H."/>
            <person name="Lee C.H."/>
            <person name="Oh T.K."/>
        </authorList>
    </citation>
    <scope>NUCLEOTIDE SEQUENCE [LARGE SCALE GENOMIC DNA]</scope>
    <source>
        <strain evidence="1 2">DSM 16189</strain>
    </source>
</reference>
<dbReference type="RefSeq" id="WP_035206985.1">
    <property type="nucleotide sequence ID" value="NZ_JNVC02000005.1"/>
</dbReference>
<organism evidence="1 2">
    <name type="scientific">Metabacillus indicus</name>
    <name type="common">Bacillus indicus</name>
    <dbReference type="NCBI Taxonomy" id="246786"/>
    <lineage>
        <taxon>Bacteria</taxon>
        <taxon>Bacillati</taxon>
        <taxon>Bacillota</taxon>
        <taxon>Bacilli</taxon>
        <taxon>Bacillales</taxon>
        <taxon>Bacillaceae</taxon>
        <taxon>Metabacillus</taxon>
    </lineage>
</organism>
<dbReference type="AlphaFoldDB" id="A0A084GW67"/>
<accession>A0A084GW67</accession>
<evidence type="ECO:0000313" key="2">
    <source>
        <dbReference type="Proteomes" id="UP000028549"/>
    </source>
</evidence>
<dbReference type="EMBL" id="JNVC02000005">
    <property type="protein sequence ID" value="KEZ51579.1"/>
    <property type="molecule type" value="Genomic_DNA"/>
</dbReference>
<evidence type="ECO:0000313" key="1">
    <source>
        <dbReference type="EMBL" id="KEZ51579.1"/>
    </source>
</evidence>
<protein>
    <submittedName>
        <fullName evidence="1">Uncharacterized protein</fullName>
    </submittedName>
</protein>